<evidence type="ECO:0000313" key="4">
    <source>
        <dbReference type="Proteomes" id="UP000799757"/>
    </source>
</evidence>
<dbReference type="EMBL" id="MU001764">
    <property type="protein sequence ID" value="KAF2799454.1"/>
    <property type="molecule type" value="Genomic_DNA"/>
</dbReference>
<keyword evidence="1" id="KW-0732">Signal</keyword>
<dbReference type="SUPFAM" id="SSF51445">
    <property type="entry name" value="(Trans)glycosidases"/>
    <property type="match status" value="1"/>
</dbReference>
<evidence type="ECO:0000259" key="2">
    <source>
        <dbReference type="Pfam" id="PF11790"/>
    </source>
</evidence>
<gene>
    <name evidence="3" type="ORF">K505DRAFT_294629</name>
</gene>
<dbReference type="OrthoDB" id="43654at2759"/>
<dbReference type="Gene3D" id="3.20.20.80">
    <property type="entry name" value="Glycosidases"/>
    <property type="match status" value="1"/>
</dbReference>
<evidence type="ECO:0000313" key="3">
    <source>
        <dbReference type="EMBL" id="KAF2799454.1"/>
    </source>
</evidence>
<reference evidence="3" key="1">
    <citation type="journal article" date="2020" name="Stud. Mycol.">
        <title>101 Dothideomycetes genomes: a test case for predicting lifestyles and emergence of pathogens.</title>
        <authorList>
            <person name="Haridas S."/>
            <person name="Albert R."/>
            <person name="Binder M."/>
            <person name="Bloem J."/>
            <person name="Labutti K."/>
            <person name="Salamov A."/>
            <person name="Andreopoulos B."/>
            <person name="Baker S."/>
            <person name="Barry K."/>
            <person name="Bills G."/>
            <person name="Bluhm B."/>
            <person name="Cannon C."/>
            <person name="Castanera R."/>
            <person name="Culley D."/>
            <person name="Daum C."/>
            <person name="Ezra D."/>
            <person name="Gonzalez J."/>
            <person name="Henrissat B."/>
            <person name="Kuo A."/>
            <person name="Liang C."/>
            <person name="Lipzen A."/>
            <person name="Lutzoni F."/>
            <person name="Magnuson J."/>
            <person name="Mondo S."/>
            <person name="Nolan M."/>
            <person name="Ohm R."/>
            <person name="Pangilinan J."/>
            <person name="Park H.-J."/>
            <person name="Ramirez L."/>
            <person name="Alfaro M."/>
            <person name="Sun H."/>
            <person name="Tritt A."/>
            <person name="Yoshinaga Y."/>
            <person name="Zwiers L.-H."/>
            <person name="Turgeon B."/>
            <person name="Goodwin S."/>
            <person name="Spatafora J."/>
            <person name="Crous P."/>
            <person name="Grigoriev I."/>
        </authorList>
    </citation>
    <scope>NUCLEOTIDE SEQUENCE</scope>
    <source>
        <strain evidence="3">CBS 109.77</strain>
    </source>
</reference>
<keyword evidence="3" id="KW-0378">Hydrolase</keyword>
<dbReference type="AlphaFoldDB" id="A0A6A6XUM7"/>
<dbReference type="InterPro" id="IPR024655">
    <property type="entry name" value="Asl1_glyco_hydro_catalytic"/>
</dbReference>
<organism evidence="3 4">
    <name type="scientific">Melanomma pulvis-pyrius CBS 109.77</name>
    <dbReference type="NCBI Taxonomy" id="1314802"/>
    <lineage>
        <taxon>Eukaryota</taxon>
        <taxon>Fungi</taxon>
        <taxon>Dikarya</taxon>
        <taxon>Ascomycota</taxon>
        <taxon>Pezizomycotina</taxon>
        <taxon>Dothideomycetes</taxon>
        <taxon>Pleosporomycetidae</taxon>
        <taxon>Pleosporales</taxon>
        <taxon>Melanommataceae</taxon>
        <taxon>Melanomma</taxon>
    </lineage>
</organism>
<dbReference type="Pfam" id="PF11790">
    <property type="entry name" value="Glyco_hydro_cc"/>
    <property type="match status" value="1"/>
</dbReference>
<dbReference type="FunFam" id="3.20.20.80:FF:000207">
    <property type="entry name" value="Glycoside hydrolase family 128 protein"/>
    <property type="match status" value="1"/>
</dbReference>
<feature type="domain" description="Asl1-like glycosyl hydrolase catalytic" evidence="2">
    <location>
        <begin position="37"/>
        <end position="271"/>
    </location>
</feature>
<dbReference type="InterPro" id="IPR053183">
    <property type="entry name" value="ASL1"/>
</dbReference>
<proteinExistence type="predicted"/>
<sequence>MQSSQLTTIVALAILLTSPVQSATSPKRGLCHIPSNNHPSDDKIWRDPNSKLTWYYNYRATPSPAYLSDSPMHFVPMLWGSAPSTPSFLDTVTSMLDNGRNITYVLGFNEPDGPHRTGGSNIPADLAAIIWKSQIEPLKKRGVQLGAPAVTGSPNGFTWLENWFRECDGGCNPDFVPIHWYGDFEGLASQVGQVMGTYPDMKIWVTEWGLPHAGLEETQMNYNISTEWFDRMEVITHYSYFGAFRSDVSNVGPNSAMLTQKGQLSDIGSWYLGRQATKNVPKGTGGKTGIFTAWVVLVSGVVWAVL</sequence>
<evidence type="ECO:0000256" key="1">
    <source>
        <dbReference type="SAM" id="SignalP"/>
    </source>
</evidence>
<dbReference type="GO" id="GO:0071966">
    <property type="term" value="P:fungal-type cell wall polysaccharide metabolic process"/>
    <property type="evidence" value="ECO:0007669"/>
    <property type="project" value="TreeGrafter"/>
</dbReference>
<dbReference type="GO" id="GO:0009277">
    <property type="term" value="C:fungal-type cell wall"/>
    <property type="evidence" value="ECO:0007669"/>
    <property type="project" value="TreeGrafter"/>
</dbReference>
<feature type="chain" id="PRO_5025422765" evidence="1">
    <location>
        <begin position="23"/>
        <end position="306"/>
    </location>
</feature>
<dbReference type="InterPro" id="IPR017853">
    <property type="entry name" value="GH"/>
</dbReference>
<accession>A0A6A6XUM7</accession>
<dbReference type="PANTHER" id="PTHR34154">
    <property type="entry name" value="ALKALI-SENSITIVE LINKAGE PROTEIN 1"/>
    <property type="match status" value="1"/>
</dbReference>
<dbReference type="PANTHER" id="PTHR34154:SF3">
    <property type="entry name" value="ALKALI-SENSITIVE LINKAGE PROTEIN 1"/>
    <property type="match status" value="1"/>
</dbReference>
<name>A0A6A6XUM7_9PLEO</name>
<dbReference type="Proteomes" id="UP000799757">
    <property type="component" value="Unassembled WGS sequence"/>
</dbReference>
<dbReference type="GO" id="GO:0016787">
    <property type="term" value="F:hydrolase activity"/>
    <property type="evidence" value="ECO:0007669"/>
    <property type="project" value="UniProtKB-KW"/>
</dbReference>
<keyword evidence="4" id="KW-1185">Reference proteome</keyword>
<feature type="signal peptide" evidence="1">
    <location>
        <begin position="1"/>
        <end position="22"/>
    </location>
</feature>
<protein>
    <submittedName>
        <fullName evidence="3">Glycoside hydrolase family 128 protein</fullName>
    </submittedName>
</protein>